<gene>
    <name evidence="2" type="ORF">UFOPK1843_00569</name>
</gene>
<dbReference type="Gene3D" id="3.40.800.20">
    <property type="entry name" value="Histone deacetylase domain"/>
    <property type="match status" value="1"/>
</dbReference>
<dbReference type="PRINTS" id="PR01270">
    <property type="entry name" value="HDASUPER"/>
</dbReference>
<dbReference type="GO" id="GO:0004407">
    <property type="term" value="F:histone deacetylase activity"/>
    <property type="evidence" value="ECO:0007669"/>
    <property type="project" value="TreeGrafter"/>
</dbReference>
<dbReference type="PANTHER" id="PTHR10625:SF19">
    <property type="entry name" value="HISTONE DEACETYLASE 12"/>
    <property type="match status" value="1"/>
</dbReference>
<dbReference type="Pfam" id="PF00850">
    <property type="entry name" value="Hist_deacetyl"/>
    <property type="match status" value="1"/>
</dbReference>
<proteinExistence type="predicted"/>
<accession>A0A6J6H1A6</accession>
<dbReference type="GO" id="GO:0040029">
    <property type="term" value="P:epigenetic regulation of gene expression"/>
    <property type="evidence" value="ECO:0007669"/>
    <property type="project" value="TreeGrafter"/>
</dbReference>
<sequence length="320" mass="34716">MKNLVITYSDIYLNWQLGAGHPTNPVRAKLATEMLVAQLQERAAVVNPAPKGKRDGDIAILKSVHEPEYVDQHLAGTNVGLWFENDPYLGEAGLAMFQGTVRAVELILSGEAQVVFNPQGAKHHATYHRGAGFCAFNDMAYAAMALKEAGMKVLYIDWDIHAGDGVQHMLRGKGIPTISIHNGSGYPSDRDLQSMDGTRRPIIDEEELNYNFNVLDGDGDEYFMAAIDEARAIIDAYKPDVILLAAGADGHTGANNLGVDSNYTAKGFKYAAEMVAEMANKHSQGRVIIGGAGGYQPFKETPETWAQVVSTIYDNVTKGA</sequence>
<dbReference type="SUPFAM" id="SSF52768">
    <property type="entry name" value="Arginase/deacetylase"/>
    <property type="match status" value="1"/>
</dbReference>
<organism evidence="2">
    <name type="scientific">freshwater metagenome</name>
    <dbReference type="NCBI Taxonomy" id="449393"/>
    <lineage>
        <taxon>unclassified sequences</taxon>
        <taxon>metagenomes</taxon>
        <taxon>ecological metagenomes</taxon>
    </lineage>
</organism>
<feature type="domain" description="Histone deacetylase" evidence="1">
    <location>
        <begin position="21"/>
        <end position="311"/>
    </location>
</feature>
<evidence type="ECO:0000313" key="2">
    <source>
        <dbReference type="EMBL" id="CAB4606916.1"/>
    </source>
</evidence>
<dbReference type="InterPro" id="IPR023696">
    <property type="entry name" value="Ureohydrolase_dom_sf"/>
</dbReference>
<dbReference type="InterPro" id="IPR000286">
    <property type="entry name" value="HDACs"/>
</dbReference>
<reference evidence="2" key="1">
    <citation type="submission" date="2020-05" db="EMBL/GenBank/DDBJ databases">
        <authorList>
            <person name="Chiriac C."/>
            <person name="Salcher M."/>
            <person name="Ghai R."/>
            <person name="Kavagutti S V."/>
        </authorList>
    </citation>
    <scope>NUCLEOTIDE SEQUENCE</scope>
</reference>
<dbReference type="InterPro" id="IPR037138">
    <property type="entry name" value="His_deacetylse_dom_sf"/>
</dbReference>
<dbReference type="EMBL" id="CAEZUR010000036">
    <property type="protein sequence ID" value="CAB4606916.1"/>
    <property type="molecule type" value="Genomic_DNA"/>
</dbReference>
<dbReference type="InterPro" id="IPR023801">
    <property type="entry name" value="His_deacetylse_dom"/>
</dbReference>
<protein>
    <submittedName>
        <fullName evidence="2">Unannotated protein</fullName>
    </submittedName>
</protein>
<name>A0A6J6H1A6_9ZZZZ</name>
<dbReference type="AlphaFoldDB" id="A0A6J6H1A6"/>
<dbReference type="PANTHER" id="PTHR10625">
    <property type="entry name" value="HISTONE DEACETYLASE HDAC1-RELATED"/>
    <property type="match status" value="1"/>
</dbReference>
<evidence type="ECO:0000259" key="1">
    <source>
        <dbReference type="Pfam" id="PF00850"/>
    </source>
</evidence>